<dbReference type="GO" id="GO:0005507">
    <property type="term" value="F:copper ion binding"/>
    <property type="evidence" value="ECO:0007669"/>
    <property type="project" value="InterPro"/>
</dbReference>
<dbReference type="FunFam" id="2.60.40.420:FF:000021">
    <property type="entry name" value="Extracellular dihydrogeodin oxidase/laccase"/>
    <property type="match status" value="1"/>
</dbReference>
<sequence length="1559" mass="158432">MKGVASVLAVAASVAPALAIPGWNRGDNNIVNVINEIEHAHPNGGAWGPPQGAWGNGRRPPPPQQHHSWGKPPAASSDVVVDPASGKSTGGTARPTGYSNVTSSAPLWNNATAPTTSYTTTYVTVTDVVSTYTTTYPYIKVSTTGSSTLSSKAITTSTVTTSYQSTITVTKTLSVKPAGPGGYGGMEPSSTPVNAVSTSPAGGNAGSNGGSNGGNGANGSPVSNVVDSSTAVYITLPITEISYSTSLAPVPWGAYTPSNYVSLPPAQPSSPASPVDGNGSPTTVIVTDYVTTYTTLCPYEQTHTTGGQTTTSTGTSTSTVTSSVHTTLTVTKVSTLTDGVTITPTAPVYGGSSSSSSPAGPVNGGSSSSSSPVGPVTTTVTSGYTTVTTITSVYTTTKPVTSTITTGSSKTISTGTTTETSTTTIKSTITISLTSTVTMTPTSSSSSTSSVVSPVTYSGSSSLGGSSSKSSSASSSSSGSISISSSKSSSASSSSTSPISPVTNSATFSSSLSQSSYTTYTTSCSENNTVTIHTHSQPLTESTSATLPPYGVNTTTSAGPTGSGSSSTSSTVSGPVSGSTGSASSSSISSSSTGNSSTSSTVSSPVTTSESSYTTYTTTCTENSTTILQTHSAPIYNSTTSTSPVVGPTGGSTTSSSPASVSASYSGNSTTTSPVVGPTGGSTTSSSTVTGPTSFDGNSTTSSVVGPTGGSTTSSSSTSVSESSYTTYTTTCTENGTTTLHTHSAPVTNNGTTTLGSISSTASGPATYSANSTTSSFPVGPTGGSTSSSSTVSGPVTQSANSTSSTSLSTTSFTTYTTLCTDNGTTTIHTHSAPIYNTTSTSVPIGPTGGSTTSSSTVSGSASYSGNATTPVGPTAPVTTSSSSSESSFTTYTTLCTENGTTTIHTHSAPVTVNGTTSSTAGPITTGGSSNIISYSTNSTSSLPTAPVTTSSVSISASLNITSSQPTAPITTSSSSSSAASNSTTSASKTSSSSSTSSCKALPTATGKCVPCEGQPGSDPNNFCGYTIKDNPYEVMPQTCVTREYNFELVNGTISPDGVPRNGLTVNGQFPGPQLTANWGDTITVHVKNSMANNGSTIHWHGIRQNYTNAMDGVASITQCPIAPGDTMTYTFRADNYGFSWYHAHISVQAYMGVLGPMVINGPKSVAGSFDEEIVVLTDWTHRTVDEMYDHTQDATAPDTRGAPTMDTGLINGMNIWGGADGAAGTTGERWSTSVKAGETKLFRILNSAIQSTFIFGLDGHSMQVIAADFVPIVPYTANTVAINPGQRYDVLITFNQAASNYWFRADIQQDCGPNLQWNNVKGIVSYSSVQAGVPSSTAWTYSPGCQDEAMSNLKPAYALDAGVTKAAPLVENVVIGANGQNLYKWSLNGVTFQSEWGQPTLESLVHNGTIPPFSGPLAITVPNLGEWVYIVIQSPIPTPHPIHLHGHDFYVLAQGFGTYSASTPVNLVNPPRRDTVMMPSLRGQAGYVVIAFFTDNPGAWLMHCHIGWHNAMGFALQIIEAQDLINSTAIDTCAMDNTCKKYNEYASEFDIVMHDSGV</sequence>
<comment type="similarity">
    <text evidence="1">Belongs to the multicopper oxidase family.</text>
</comment>
<evidence type="ECO:0000313" key="10">
    <source>
        <dbReference type="EMBL" id="KAK3673985.1"/>
    </source>
</evidence>
<keyword evidence="11" id="KW-1185">Reference proteome</keyword>
<dbReference type="GO" id="GO:0016491">
    <property type="term" value="F:oxidoreductase activity"/>
    <property type="evidence" value="ECO:0007669"/>
    <property type="project" value="UniProtKB-KW"/>
</dbReference>
<feature type="domain" description="Plastocyanin-like" evidence="7">
    <location>
        <begin position="1174"/>
        <end position="1327"/>
    </location>
</feature>
<keyword evidence="6" id="KW-0732">Signal</keyword>
<proteinExistence type="inferred from homology"/>
<evidence type="ECO:0000259" key="8">
    <source>
        <dbReference type="Pfam" id="PF07731"/>
    </source>
</evidence>
<feature type="region of interest" description="Disordered" evidence="5">
    <location>
        <begin position="963"/>
        <end position="998"/>
    </location>
</feature>
<name>A0AAE0WLN5_9PEZI</name>
<dbReference type="InterPro" id="IPR011706">
    <property type="entry name" value="Cu-oxidase_C"/>
</dbReference>
<dbReference type="CDD" id="cd13854">
    <property type="entry name" value="CuRO_1_MaLCC_like"/>
    <property type="match status" value="1"/>
</dbReference>
<accession>A0AAE0WLN5</accession>
<evidence type="ECO:0000256" key="3">
    <source>
        <dbReference type="ARBA" id="ARBA00023002"/>
    </source>
</evidence>
<dbReference type="EMBL" id="JAUTXT010000022">
    <property type="protein sequence ID" value="KAK3673985.1"/>
    <property type="molecule type" value="Genomic_DNA"/>
</dbReference>
<dbReference type="Pfam" id="PF07731">
    <property type="entry name" value="Cu-oxidase_2"/>
    <property type="match status" value="1"/>
</dbReference>
<feature type="domain" description="Plastocyanin-like" evidence="9">
    <location>
        <begin position="1051"/>
        <end position="1164"/>
    </location>
</feature>
<feature type="signal peptide" evidence="6">
    <location>
        <begin position="1"/>
        <end position="19"/>
    </location>
</feature>
<protein>
    <recommendedName>
        <fullName evidence="12">Multicopper oxidase</fullName>
    </recommendedName>
</protein>
<evidence type="ECO:0000256" key="4">
    <source>
        <dbReference type="ARBA" id="ARBA00023008"/>
    </source>
</evidence>
<feature type="region of interest" description="Disordered" evidence="5">
    <location>
        <begin position="42"/>
        <end position="104"/>
    </location>
</feature>
<dbReference type="PANTHER" id="PTHR11709">
    <property type="entry name" value="MULTI-COPPER OXIDASE"/>
    <property type="match status" value="1"/>
</dbReference>
<keyword evidence="3" id="KW-0560">Oxidoreductase</keyword>
<feature type="region of interest" description="Disordered" evidence="5">
    <location>
        <begin position="437"/>
        <end position="509"/>
    </location>
</feature>
<feature type="compositionally biased region" description="Polar residues" evidence="5">
    <location>
        <begin position="188"/>
        <end position="198"/>
    </location>
</feature>
<feature type="compositionally biased region" description="Polar residues" evidence="5">
    <location>
        <begin position="535"/>
        <end position="546"/>
    </location>
</feature>
<feature type="compositionally biased region" description="Low complexity" evidence="5">
    <location>
        <begin position="48"/>
        <end position="57"/>
    </location>
</feature>
<keyword evidence="2" id="KW-0479">Metal-binding</keyword>
<feature type="compositionally biased region" description="Low complexity" evidence="5">
    <location>
        <begin position="345"/>
        <end position="376"/>
    </location>
</feature>
<feature type="region of interest" description="Disordered" evidence="5">
    <location>
        <begin position="401"/>
        <end position="421"/>
    </location>
</feature>
<dbReference type="SUPFAM" id="SSF49503">
    <property type="entry name" value="Cupredoxins"/>
    <property type="match status" value="3"/>
</dbReference>
<feature type="region of interest" description="Disordered" evidence="5">
    <location>
        <begin position="635"/>
        <end position="723"/>
    </location>
</feature>
<evidence type="ECO:0000256" key="5">
    <source>
        <dbReference type="SAM" id="MobiDB-lite"/>
    </source>
</evidence>
<evidence type="ECO:0008006" key="12">
    <source>
        <dbReference type="Google" id="ProtNLM"/>
    </source>
</evidence>
<feature type="region of interest" description="Disordered" evidence="5">
    <location>
        <begin position="535"/>
        <end position="611"/>
    </location>
</feature>
<dbReference type="InterPro" id="IPR001117">
    <property type="entry name" value="Cu-oxidase_2nd"/>
</dbReference>
<dbReference type="CDD" id="cd13901">
    <property type="entry name" value="CuRO_3_MaLCC_like"/>
    <property type="match status" value="1"/>
</dbReference>
<evidence type="ECO:0000256" key="1">
    <source>
        <dbReference type="ARBA" id="ARBA00010609"/>
    </source>
</evidence>
<feature type="region of interest" description="Disordered" evidence="5">
    <location>
        <begin position="841"/>
        <end position="887"/>
    </location>
</feature>
<reference evidence="10" key="1">
    <citation type="submission" date="2023-07" db="EMBL/GenBank/DDBJ databases">
        <title>Black Yeasts Isolated from many extreme environments.</title>
        <authorList>
            <person name="Coleine C."/>
            <person name="Stajich J.E."/>
            <person name="Selbmann L."/>
        </authorList>
    </citation>
    <scope>NUCLEOTIDE SEQUENCE</scope>
    <source>
        <strain evidence="10">CCFEE 5485</strain>
    </source>
</reference>
<feature type="compositionally biased region" description="Low complexity" evidence="5">
    <location>
        <begin position="637"/>
        <end position="723"/>
    </location>
</feature>
<dbReference type="InterPro" id="IPR011707">
    <property type="entry name" value="Cu-oxidase-like_N"/>
</dbReference>
<evidence type="ECO:0000256" key="6">
    <source>
        <dbReference type="SAM" id="SignalP"/>
    </source>
</evidence>
<evidence type="ECO:0000256" key="2">
    <source>
        <dbReference type="ARBA" id="ARBA00022723"/>
    </source>
</evidence>
<feature type="compositionally biased region" description="Gly residues" evidence="5">
    <location>
        <begin position="203"/>
        <end position="217"/>
    </location>
</feature>
<evidence type="ECO:0000259" key="9">
    <source>
        <dbReference type="Pfam" id="PF07732"/>
    </source>
</evidence>
<comment type="caution">
    <text evidence="10">The sequence shown here is derived from an EMBL/GenBank/DDBJ whole genome shotgun (WGS) entry which is preliminary data.</text>
</comment>
<dbReference type="Pfam" id="PF00394">
    <property type="entry name" value="Cu-oxidase"/>
    <property type="match status" value="1"/>
</dbReference>
<feature type="compositionally biased region" description="Low complexity" evidence="5">
    <location>
        <begin position="554"/>
        <end position="611"/>
    </location>
</feature>
<dbReference type="InterPro" id="IPR045087">
    <property type="entry name" value="Cu-oxidase_fam"/>
</dbReference>
<feature type="compositionally biased region" description="Low complexity" evidence="5">
    <location>
        <begin position="772"/>
        <end position="809"/>
    </location>
</feature>
<evidence type="ECO:0000313" key="11">
    <source>
        <dbReference type="Proteomes" id="UP001274830"/>
    </source>
</evidence>
<feature type="compositionally biased region" description="Polar residues" evidence="5">
    <location>
        <begin position="86"/>
        <end position="104"/>
    </location>
</feature>
<dbReference type="Proteomes" id="UP001274830">
    <property type="component" value="Unassembled WGS sequence"/>
</dbReference>
<feature type="chain" id="PRO_5042079271" description="Multicopper oxidase" evidence="6">
    <location>
        <begin position="20"/>
        <end position="1559"/>
    </location>
</feature>
<keyword evidence="4" id="KW-0186">Copper</keyword>
<dbReference type="Gene3D" id="2.60.40.420">
    <property type="entry name" value="Cupredoxins - blue copper proteins"/>
    <property type="match status" value="3"/>
</dbReference>
<gene>
    <name evidence="10" type="ORF">LTR78_006187</name>
</gene>
<organism evidence="10 11">
    <name type="scientific">Recurvomyces mirabilis</name>
    <dbReference type="NCBI Taxonomy" id="574656"/>
    <lineage>
        <taxon>Eukaryota</taxon>
        <taxon>Fungi</taxon>
        <taxon>Dikarya</taxon>
        <taxon>Ascomycota</taxon>
        <taxon>Pezizomycotina</taxon>
        <taxon>Dothideomycetes</taxon>
        <taxon>Dothideomycetidae</taxon>
        <taxon>Mycosphaerellales</taxon>
        <taxon>Teratosphaeriaceae</taxon>
        <taxon>Recurvomyces</taxon>
    </lineage>
</organism>
<dbReference type="Pfam" id="PF07732">
    <property type="entry name" value="Cu-oxidase_3"/>
    <property type="match status" value="1"/>
</dbReference>
<dbReference type="PANTHER" id="PTHR11709:SF502">
    <property type="entry name" value="MULTICOPPER OXIDASE"/>
    <property type="match status" value="1"/>
</dbReference>
<evidence type="ECO:0000259" key="7">
    <source>
        <dbReference type="Pfam" id="PF00394"/>
    </source>
</evidence>
<feature type="compositionally biased region" description="Polar residues" evidence="5">
    <location>
        <begin position="740"/>
        <end position="771"/>
    </location>
</feature>
<feature type="region of interest" description="Disordered" evidence="5">
    <location>
        <begin position="737"/>
        <end position="809"/>
    </location>
</feature>
<feature type="region of interest" description="Disordered" evidence="5">
    <location>
        <begin position="341"/>
        <end position="376"/>
    </location>
</feature>
<feature type="region of interest" description="Disordered" evidence="5">
    <location>
        <begin position="181"/>
        <end position="222"/>
    </location>
</feature>
<dbReference type="CDD" id="cd13880">
    <property type="entry name" value="CuRO_2_MaLCC_like"/>
    <property type="match status" value="1"/>
</dbReference>
<dbReference type="InterPro" id="IPR008972">
    <property type="entry name" value="Cupredoxin"/>
</dbReference>
<feature type="domain" description="Plastocyanin-like" evidence="8">
    <location>
        <begin position="1415"/>
        <end position="1522"/>
    </location>
</feature>